<dbReference type="Proteomes" id="UP000824056">
    <property type="component" value="Unassembled WGS sequence"/>
</dbReference>
<feature type="region of interest" description="Disordered" evidence="1">
    <location>
        <begin position="42"/>
        <end position="63"/>
    </location>
</feature>
<dbReference type="EMBL" id="DXBG01000056">
    <property type="protein sequence ID" value="HIZ64765.1"/>
    <property type="molecule type" value="Genomic_DNA"/>
</dbReference>
<evidence type="ECO:0000256" key="1">
    <source>
        <dbReference type="SAM" id="MobiDB-lite"/>
    </source>
</evidence>
<dbReference type="AlphaFoldDB" id="A0A9D2FQQ2"/>
<feature type="non-terminal residue" evidence="2">
    <location>
        <position position="63"/>
    </location>
</feature>
<protein>
    <submittedName>
        <fullName evidence="2">Uncharacterized protein</fullName>
    </submittedName>
</protein>
<gene>
    <name evidence="2" type="ORF">H9809_02485</name>
</gene>
<reference evidence="2" key="2">
    <citation type="submission" date="2021-04" db="EMBL/GenBank/DDBJ databases">
        <authorList>
            <person name="Gilroy R."/>
        </authorList>
    </citation>
    <scope>NUCLEOTIDE SEQUENCE</scope>
    <source>
        <strain evidence="2">1068</strain>
    </source>
</reference>
<sequence length="63" mass="7557">MQLFLTDRKLERRVTEAQKYRYRDVLDLEEFLVCQDEQGVVNPQVPTDHEGWETMSLGDRWEG</sequence>
<evidence type="ECO:0000313" key="3">
    <source>
        <dbReference type="Proteomes" id="UP000824056"/>
    </source>
</evidence>
<organism evidence="2 3">
    <name type="scientific">Candidatus Blautia pullicola</name>
    <dbReference type="NCBI Taxonomy" id="2838498"/>
    <lineage>
        <taxon>Bacteria</taxon>
        <taxon>Bacillati</taxon>
        <taxon>Bacillota</taxon>
        <taxon>Clostridia</taxon>
        <taxon>Lachnospirales</taxon>
        <taxon>Lachnospiraceae</taxon>
        <taxon>Blautia</taxon>
    </lineage>
</organism>
<evidence type="ECO:0000313" key="2">
    <source>
        <dbReference type="EMBL" id="HIZ64765.1"/>
    </source>
</evidence>
<accession>A0A9D2FQQ2</accession>
<comment type="caution">
    <text evidence="2">The sequence shown here is derived from an EMBL/GenBank/DDBJ whole genome shotgun (WGS) entry which is preliminary data.</text>
</comment>
<reference evidence="2" key="1">
    <citation type="journal article" date="2021" name="PeerJ">
        <title>Extensive microbial diversity within the chicken gut microbiome revealed by metagenomics and culture.</title>
        <authorList>
            <person name="Gilroy R."/>
            <person name="Ravi A."/>
            <person name="Getino M."/>
            <person name="Pursley I."/>
            <person name="Horton D.L."/>
            <person name="Alikhan N.F."/>
            <person name="Baker D."/>
            <person name="Gharbi K."/>
            <person name="Hall N."/>
            <person name="Watson M."/>
            <person name="Adriaenssens E.M."/>
            <person name="Foster-Nyarko E."/>
            <person name="Jarju S."/>
            <person name="Secka A."/>
            <person name="Antonio M."/>
            <person name="Oren A."/>
            <person name="Chaudhuri R.R."/>
            <person name="La Ragione R."/>
            <person name="Hildebrand F."/>
            <person name="Pallen M.J."/>
        </authorList>
    </citation>
    <scope>NUCLEOTIDE SEQUENCE</scope>
    <source>
        <strain evidence="2">1068</strain>
    </source>
</reference>
<proteinExistence type="predicted"/>
<name>A0A9D2FQQ2_9FIRM</name>